<feature type="compositionally biased region" description="Polar residues" evidence="1">
    <location>
        <begin position="141"/>
        <end position="153"/>
    </location>
</feature>
<reference evidence="3 4" key="1">
    <citation type="submission" date="2024-02" db="EMBL/GenBank/DDBJ databases">
        <title>Chromosome-scale genome assembly of the rough periwinkle Littorina saxatilis.</title>
        <authorList>
            <person name="De Jode A."/>
            <person name="Faria R."/>
            <person name="Formenti G."/>
            <person name="Sims Y."/>
            <person name="Smith T.P."/>
            <person name="Tracey A."/>
            <person name="Wood J.M.D."/>
            <person name="Zagrodzka Z.B."/>
            <person name="Johannesson K."/>
            <person name="Butlin R.K."/>
            <person name="Leder E.H."/>
        </authorList>
    </citation>
    <scope>NUCLEOTIDE SEQUENCE [LARGE SCALE GENOMIC DNA]</scope>
    <source>
        <strain evidence="3">Snail1</strain>
        <tissue evidence="3">Muscle</tissue>
    </source>
</reference>
<dbReference type="InterPro" id="IPR006816">
    <property type="entry name" value="ELMO_dom"/>
</dbReference>
<dbReference type="PANTHER" id="PTHR12771">
    <property type="entry name" value="ENGULFMENT AND CELL MOTILITY"/>
    <property type="match status" value="1"/>
</dbReference>
<evidence type="ECO:0000313" key="3">
    <source>
        <dbReference type="EMBL" id="KAK7109500.1"/>
    </source>
</evidence>
<feature type="compositionally biased region" description="Basic and acidic residues" evidence="1">
    <location>
        <begin position="209"/>
        <end position="230"/>
    </location>
</feature>
<comment type="caution">
    <text evidence="3">The sequence shown here is derived from an EMBL/GenBank/DDBJ whole genome shotgun (WGS) entry which is preliminary data.</text>
</comment>
<dbReference type="PANTHER" id="PTHR12771:SF2">
    <property type="entry name" value="ELMO DOMAIN-CONTAINING PROTEIN 3"/>
    <property type="match status" value="1"/>
</dbReference>
<protein>
    <recommendedName>
        <fullName evidence="2">ELMO domain-containing protein</fullName>
    </recommendedName>
</protein>
<name>A0AAN9BQV9_9CAEN</name>
<organism evidence="3 4">
    <name type="scientific">Littorina saxatilis</name>
    <dbReference type="NCBI Taxonomy" id="31220"/>
    <lineage>
        <taxon>Eukaryota</taxon>
        <taxon>Metazoa</taxon>
        <taxon>Spiralia</taxon>
        <taxon>Lophotrochozoa</taxon>
        <taxon>Mollusca</taxon>
        <taxon>Gastropoda</taxon>
        <taxon>Caenogastropoda</taxon>
        <taxon>Littorinimorpha</taxon>
        <taxon>Littorinoidea</taxon>
        <taxon>Littorinidae</taxon>
        <taxon>Littorina</taxon>
    </lineage>
</organism>
<dbReference type="AlphaFoldDB" id="A0AAN9BQV9"/>
<evidence type="ECO:0000259" key="2">
    <source>
        <dbReference type="PROSITE" id="PS51335"/>
    </source>
</evidence>
<feature type="domain" description="ELMO" evidence="2">
    <location>
        <begin position="393"/>
        <end position="553"/>
    </location>
</feature>
<dbReference type="Proteomes" id="UP001374579">
    <property type="component" value="Unassembled WGS sequence"/>
</dbReference>
<keyword evidence="4" id="KW-1185">Reference proteome</keyword>
<dbReference type="EMBL" id="JBAMIC010000003">
    <property type="protein sequence ID" value="KAK7109500.1"/>
    <property type="molecule type" value="Genomic_DNA"/>
</dbReference>
<dbReference type="PROSITE" id="PS51335">
    <property type="entry name" value="ELMO"/>
    <property type="match status" value="1"/>
</dbReference>
<feature type="region of interest" description="Disordered" evidence="1">
    <location>
        <begin position="176"/>
        <end position="239"/>
    </location>
</feature>
<feature type="compositionally biased region" description="Acidic residues" evidence="1">
    <location>
        <begin position="178"/>
        <end position="187"/>
    </location>
</feature>
<evidence type="ECO:0000313" key="4">
    <source>
        <dbReference type="Proteomes" id="UP001374579"/>
    </source>
</evidence>
<accession>A0AAN9BQV9</accession>
<proteinExistence type="predicted"/>
<evidence type="ECO:0000256" key="1">
    <source>
        <dbReference type="SAM" id="MobiDB-lite"/>
    </source>
</evidence>
<dbReference type="Pfam" id="PF04727">
    <property type="entry name" value="ELMO_CED12"/>
    <property type="match status" value="1"/>
</dbReference>
<gene>
    <name evidence="3" type="ORF">V1264_013531</name>
</gene>
<feature type="region of interest" description="Disordered" evidence="1">
    <location>
        <begin position="118"/>
        <end position="159"/>
    </location>
</feature>
<sequence>MEMEADTGLDHFEIEITDTPDIEIQCSDNTPEDSENIGNQVQSLVSGASSAHEADFLRASLSDVVLTQSLQFTEKSIDFEDGSIKNSSAQFVESFDSIVRAKKADPDVFLAFENNDAAPKDETPEVCTDSGIGLTEPESSEAATFSPFSSSNEKPQDDIADFEDAMDPSLLTSTLKAEEEDSDDEFGFDLPGSKSDNGKSVIFSGGDNNIRENEATKPEESIKEADKTEVTESPGQTGTSVAAAPVLNVDKIISAQPVTAEAKIEAAPPQPDVIKVDEDEREQQDRSHIITSSAADWDNVETVEAGYRDAAGDGGESMIAAPPLMAFGDFWRNFRSMDHTAVKDKIQVTVEKNGFAAIISRLFGPPRLHKDLHAEREHVFCVAATAMDNGNTNHVQSLQTIYRVLTGSRFNCQRYGSHWEEVGFQGRDPATDLRGAGMLGLVQMVSFLQDETTAQLARDMYKLSLHPTQNFPFCVMCINISRISLQALREGILNRECNKQQSVMGVVNQFYAGALLHLYRLWKQGKTISDSGFVIRDVETRAKKHTKDLLKDLQTYITSQKAGNTTGGAPLPGQGEGDVSFFSVVKSDTKTAAELY</sequence>
<dbReference type="InterPro" id="IPR050868">
    <property type="entry name" value="ELMO_domain-containing"/>
</dbReference>